<protein>
    <recommendedName>
        <fullName evidence="10">Thiamine-phosphate synthase</fullName>
        <shortName evidence="10">TP synthase</shortName>
        <shortName evidence="10">TPS</shortName>
        <ecNumber evidence="10">2.5.1.3</ecNumber>
    </recommendedName>
    <alternativeName>
        <fullName evidence="10">Thiamine-phosphate pyrophosphorylase</fullName>
        <shortName evidence="10">TMP pyrophosphorylase</shortName>
        <shortName evidence="10">TMP-PPase</shortName>
    </alternativeName>
</protein>
<comment type="caution">
    <text evidence="14">The sequence shown here is derived from an EMBL/GenBank/DDBJ whole genome shotgun (WGS) entry which is preliminary data.</text>
</comment>
<comment type="similarity">
    <text evidence="10 11">Belongs to the thiamine-phosphate synthase family.</text>
</comment>
<dbReference type="HAMAP" id="MF_00097">
    <property type="entry name" value="TMP_synthase"/>
    <property type="match status" value="1"/>
</dbReference>
<name>A0A7C4AK51_9BACT</name>
<dbReference type="UniPathway" id="UPA00060">
    <property type="reaction ID" value="UER00141"/>
</dbReference>
<dbReference type="SUPFAM" id="SSF51391">
    <property type="entry name" value="Thiamin phosphate synthase"/>
    <property type="match status" value="1"/>
</dbReference>
<evidence type="ECO:0000256" key="10">
    <source>
        <dbReference type="HAMAP-Rule" id="MF_00097"/>
    </source>
</evidence>
<organism evidence="14">
    <name type="scientific">Thermodesulfovibrio aggregans</name>
    <dbReference type="NCBI Taxonomy" id="86166"/>
    <lineage>
        <taxon>Bacteria</taxon>
        <taxon>Pseudomonadati</taxon>
        <taxon>Nitrospirota</taxon>
        <taxon>Thermodesulfovibrionia</taxon>
        <taxon>Thermodesulfovibrionales</taxon>
        <taxon>Thermodesulfovibrionaceae</taxon>
        <taxon>Thermodesulfovibrio</taxon>
    </lineage>
</organism>
<dbReference type="AlphaFoldDB" id="A0A7C4AK51"/>
<proteinExistence type="inferred from homology"/>
<keyword evidence="4 10" id="KW-0479">Metal-binding</keyword>
<dbReference type="InterPro" id="IPR034291">
    <property type="entry name" value="TMP_synthase"/>
</dbReference>
<dbReference type="InterPro" id="IPR013785">
    <property type="entry name" value="Aldolase_TIM"/>
</dbReference>
<evidence type="ECO:0000256" key="9">
    <source>
        <dbReference type="ARBA" id="ARBA00047883"/>
    </source>
</evidence>
<feature type="binding site" evidence="10">
    <location>
        <position position="67"/>
    </location>
    <ligand>
        <name>Mg(2+)</name>
        <dbReference type="ChEBI" id="CHEBI:18420"/>
    </ligand>
</feature>
<dbReference type="EC" id="2.5.1.3" evidence="10"/>
<feature type="binding site" evidence="10">
    <location>
        <position position="86"/>
    </location>
    <ligand>
        <name>Mg(2+)</name>
        <dbReference type="ChEBI" id="CHEBI:18420"/>
    </ligand>
</feature>
<dbReference type="GO" id="GO:0009229">
    <property type="term" value="P:thiamine diphosphate biosynthetic process"/>
    <property type="evidence" value="ECO:0007669"/>
    <property type="project" value="UniProtKB-UniRule"/>
</dbReference>
<evidence type="ECO:0000313" key="14">
    <source>
        <dbReference type="EMBL" id="HGH00057.1"/>
    </source>
</evidence>
<dbReference type="EMBL" id="DTHO01000068">
    <property type="protein sequence ID" value="HGH00057.1"/>
    <property type="molecule type" value="Genomic_DNA"/>
</dbReference>
<dbReference type="Gene3D" id="3.20.20.70">
    <property type="entry name" value="Aldolase class I"/>
    <property type="match status" value="1"/>
</dbReference>
<keyword evidence="6 10" id="KW-0784">Thiamine biosynthesis</keyword>
<comment type="pathway">
    <text evidence="2 10 12">Cofactor biosynthesis; thiamine diphosphate biosynthesis; thiamine phosphate from 4-amino-2-methyl-5-diphosphomethylpyrimidine and 4-methyl-5-(2-phosphoethyl)-thiazole: step 1/1.</text>
</comment>
<feature type="binding site" evidence="10">
    <location>
        <position position="160"/>
    </location>
    <ligand>
        <name>2-[(2R,5Z)-2-carboxy-4-methylthiazol-5(2H)-ylidene]ethyl phosphate</name>
        <dbReference type="ChEBI" id="CHEBI:62899"/>
    </ligand>
</feature>
<comment type="catalytic activity">
    <reaction evidence="8 10 11">
        <text>2-(2-carboxy-4-methylthiazol-5-yl)ethyl phosphate + 4-amino-2-methyl-5-(diphosphooxymethyl)pyrimidine + 2 H(+) = thiamine phosphate + CO2 + diphosphate</text>
        <dbReference type="Rhea" id="RHEA:47848"/>
        <dbReference type="ChEBI" id="CHEBI:15378"/>
        <dbReference type="ChEBI" id="CHEBI:16526"/>
        <dbReference type="ChEBI" id="CHEBI:33019"/>
        <dbReference type="ChEBI" id="CHEBI:37575"/>
        <dbReference type="ChEBI" id="CHEBI:57841"/>
        <dbReference type="ChEBI" id="CHEBI:62890"/>
        <dbReference type="EC" id="2.5.1.3"/>
    </reaction>
</comment>
<dbReference type="InterPro" id="IPR022998">
    <property type="entry name" value="ThiamineP_synth_TenI"/>
</dbReference>
<evidence type="ECO:0000256" key="4">
    <source>
        <dbReference type="ARBA" id="ARBA00022723"/>
    </source>
</evidence>
<dbReference type="NCBIfam" id="TIGR00693">
    <property type="entry name" value="thiE"/>
    <property type="match status" value="1"/>
</dbReference>
<dbReference type="GO" id="GO:0000287">
    <property type="term" value="F:magnesium ion binding"/>
    <property type="evidence" value="ECO:0007669"/>
    <property type="project" value="UniProtKB-UniRule"/>
</dbReference>
<evidence type="ECO:0000256" key="12">
    <source>
        <dbReference type="RuleBase" id="RU004253"/>
    </source>
</evidence>
<dbReference type="Pfam" id="PF02581">
    <property type="entry name" value="TMP-TENI"/>
    <property type="match status" value="1"/>
</dbReference>
<dbReference type="PANTHER" id="PTHR20857">
    <property type="entry name" value="THIAMINE-PHOSPHATE PYROPHOSPHORYLASE"/>
    <property type="match status" value="1"/>
</dbReference>
<dbReference type="GO" id="GO:0009228">
    <property type="term" value="P:thiamine biosynthetic process"/>
    <property type="evidence" value="ECO:0007669"/>
    <property type="project" value="UniProtKB-KW"/>
</dbReference>
<dbReference type="GO" id="GO:0004789">
    <property type="term" value="F:thiamine-phosphate diphosphorylase activity"/>
    <property type="evidence" value="ECO:0007669"/>
    <property type="project" value="UniProtKB-UniRule"/>
</dbReference>
<comment type="catalytic activity">
    <reaction evidence="9 10 11">
        <text>2-[(2R,5Z)-2-carboxy-4-methylthiazol-5(2H)-ylidene]ethyl phosphate + 4-amino-2-methyl-5-(diphosphooxymethyl)pyrimidine + 2 H(+) = thiamine phosphate + CO2 + diphosphate</text>
        <dbReference type="Rhea" id="RHEA:47844"/>
        <dbReference type="ChEBI" id="CHEBI:15378"/>
        <dbReference type="ChEBI" id="CHEBI:16526"/>
        <dbReference type="ChEBI" id="CHEBI:33019"/>
        <dbReference type="ChEBI" id="CHEBI:37575"/>
        <dbReference type="ChEBI" id="CHEBI:57841"/>
        <dbReference type="ChEBI" id="CHEBI:62899"/>
        <dbReference type="EC" id="2.5.1.3"/>
    </reaction>
</comment>
<keyword evidence="3 10" id="KW-0808">Transferase</keyword>
<comment type="function">
    <text evidence="1 10">Condenses 4-methyl-5-(beta-hydroxyethyl)thiazole monophosphate (THZ-P) and 2-methyl-4-amino-5-hydroxymethyl pyrimidine pyrophosphate (HMP-PP) to form thiamine monophosphate (TMP).</text>
</comment>
<feature type="domain" description="Thiamine phosphate synthase/TenI" evidence="13">
    <location>
        <begin position="15"/>
        <end position="183"/>
    </location>
</feature>
<accession>A0A7C4AK51</accession>
<comment type="cofactor">
    <cofactor evidence="10">
        <name>Mg(2+)</name>
        <dbReference type="ChEBI" id="CHEBI:18420"/>
    </cofactor>
    <text evidence="10">Binds 1 Mg(2+) ion per subunit.</text>
</comment>
<sequence length="200" mass="22100">MINPEIPSVCVIVSSREIPEKLEFVLKAGIRWIQYREKDLPRKEIVEKAFQVRQLTHKYRALLTINDYLDIAIAVEAEGVHLGQDDLPLEAAKKIFSGIIGISTHNLKEAQEAQEGGAFYIGFGPVFFTTTKRNALEPRGCDILSLICKKINIPVVAIGGIKKEKIADLKAAGCRYVATASGILEGDIMKNAEAFLKVFS</sequence>
<keyword evidence="5 10" id="KW-0460">Magnesium</keyword>
<evidence type="ECO:0000256" key="2">
    <source>
        <dbReference type="ARBA" id="ARBA00005165"/>
    </source>
</evidence>
<feature type="binding site" evidence="10">
    <location>
        <position position="132"/>
    </location>
    <ligand>
        <name>4-amino-2-methyl-5-(diphosphooxymethyl)pyrimidine</name>
        <dbReference type="ChEBI" id="CHEBI:57841"/>
    </ligand>
</feature>
<dbReference type="GO" id="GO:0005737">
    <property type="term" value="C:cytoplasm"/>
    <property type="evidence" value="ECO:0007669"/>
    <property type="project" value="TreeGrafter"/>
</dbReference>
<feature type="binding site" evidence="10">
    <location>
        <begin position="34"/>
        <end position="38"/>
    </location>
    <ligand>
        <name>4-amino-2-methyl-5-(diphosphooxymethyl)pyrimidine</name>
        <dbReference type="ChEBI" id="CHEBI:57841"/>
    </ligand>
</feature>
<dbReference type="FunFam" id="3.20.20.70:FF:000096">
    <property type="entry name" value="Thiamine-phosphate synthase"/>
    <property type="match status" value="1"/>
</dbReference>
<feature type="binding site" evidence="10">
    <location>
        <begin position="129"/>
        <end position="131"/>
    </location>
    <ligand>
        <name>2-[(2R,5Z)-2-carboxy-4-methylthiazol-5(2H)-ylidene]ethyl phosphate</name>
        <dbReference type="ChEBI" id="CHEBI:62899"/>
    </ligand>
</feature>
<evidence type="ECO:0000256" key="7">
    <source>
        <dbReference type="ARBA" id="ARBA00047334"/>
    </source>
</evidence>
<evidence type="ECO:0000256" key="11">
    <source>
        <dbReference type="RuleBase" id="RU003826"/>
    </source>
</evidence>
<reference evidence="14" key="1">
    <citation type="journal article" date="2020" name="mSystems">
        <title>Genome- and Community-Level Interaction Insights into Carbon Utilization and Element Cycling Functions of Hydrothermarchaeota in Hydrothermal Sediment.</title>
        <authorList>
            <person name="Zhou Z."/>
            <person name="Liu Y."/>
            <person name="Xu W."/>
            <person name="Pan J."/>
            <person name="Luo Z.H."/>
            <person name="Li M."/>
        </authorList>
    </citation>
    <scope>NUCLEOTIDE SEQUENCE [LARGE SCALE GENOMIC DNA]</scope>
    <source>
        <strain evidence="14">SpSt-788</strain>
    </source>
</reference>
<evidence type="ECO:0000256" key="5">
    <source>
        <dbReference type="ARBA" id="ARBA00022842"/>
    </source>
</evidence>
<evidence type="ECO:0000259" key="13">
    <source>
        <dbReference type="Pfam" id="PF02581"/>
    </source>
</evidence>
<dbReference type="CDD" id="cd00564">
    <property type="entry name" value="TMP_TenI"/>
    <property type="match status" value="1"/>
</dbReference>
<evidence type="ECO:0000256" key="1">
    <source>
        <dbReference type="ARBA" id="ARBA00003814"/>
    </source>
</evidence>
<comment type="catalytic activity">
    <reaction evidence="7 10 11">
        <text>4-methyl-5-(2-phosphooxyethyl)-thiazole + 4-amino-2-methyl-5-(diphosphooxymethyl)pyrimidine + H(+) = thiamine phosphate + diphosphate</text>
        <dbReference type="Rhea" id="RHEA:22328"/>
        <dbReference type="ChEBI" id="CHEBI:15378"/>
        <dbReference type="ChEBI" id="CHEBI:33019"/>
        <dbReference type="ChEBI" id="CHEBI:37575"/>
        <dbReference type="ChEBI" id="CHEBI:57841"/>
        <dbReference type="ChEBI" id="CHEBI:58296"/>
        <dbReference type="EC" id="2.5.1.3"/>
    </reaction>
</comment>
<dbReference type="PANTHER" id="PTHR20857:SF23">
    <property type="entry name" value="THIAMINE BIOSYNTHETIC BIFUNCTIONAL ENZYME"/>
    <property type="match status" value="1"/>
</dbReference>
<gene>
    <name evidence="10 14" type="primary">thiE</name>
    <name evidence="14" type="ORF">ENV75_06395</name>
</gene>
<feature type="binding site" evidence="10">
    <location>
        <position position="66"/>
    </location>
    <ligand>
        <name>4-amino-2-methyl-5-(diphosphooxymethyl)pyrimidine</name>
        <dbReference type="ChEBI" id="CHEBI:57841"/>
    </ligand>
</feature>
<comment type="caution">
    <text evidence="10">Lacks conserved residue(s) required for the propagation of feature annotation.</text>
</comment>
<feature type="binding site" evidence="10">
    <location>
        <position position="103"/>
    </location>
    <ligand>
        <name>4-amino-2-methyl-5-(diphosphooxymethyl)pyrimidine</name>
        <dbReference type="ChEBI" id="CHEBI:57841"/>
    </ligand>
</feature>
<evidence type="ECO:0000256" key="8">
    <source>
        <dbReference type="ARBA" id="ARBA00047851"/>
    </source>
</evidence>
<evidence type="ECO:0000256" key="3">
    <source>
        <dbReference type="ARBA" id="ARBA00022679"/>
    </source>
</evidence>
<dbReference type="InterPro" id="IPR036206">
    <property type="entry name" value="ThiamineP_synth_sf"/>
</dbReference>
<evidence type="ECO:0000256" key="6">
    <source>
        <dbReference type="ARBA" id="ARBA00022977"/>
    </source>
</evidence>